<dbReference type="Proteomes" id="UP000004105">
    <property type="component" value="Unassembled WGS sequence"/>
</dbReference>
<dbReference type="AlphaFoldDB" id="F2BE32"/>
<gene>
    <name evidence="1" type="ORF">HMPREF9123_1988</name>
</gene>
<keyword evidence="2" id="KW-1185">Reference proteome</keyword>
<name>F2BE32_9NEIS</name>
<proteinExistence type="predicted"/>
<evidence type="ECO:0000313" key="1">
    <source>
        <dbReference type="EMBL" id="EGF10351.1"/>
    </source>
</evidence>
<reference evidence="1 2" key="1">
    <citation type="submission" date="2011-02" db="EMBL/GenBank/DDBJ databases">
        <authorList>
            <person name="Muzny D."/>
            <person name="Qin X."/>
            <person name="Deng J."/>
            <person name="Jiang H."/>
            <person name="Liu Y."/>
            <person name="Qu J."/>
            <person name="Song X.-Z."/>
            <person name="Zhang L."/>
            <person name="Thornton R."/>
            <person name="Coyle M."/>
            <person name="Francisco L."/>
            <person name="Jackson L."/>
            <person name="Javaid M."/>
            <person name="Korchina V."/>
            <person name="Kovar C."/>
            <person name="Mata R."/>
            <person name="Mathew T."/>
            <person name="Ngo R."/>
            <person name="Nguyen L."/>
            <person name="Nguyen N."/>
            <person name="Okwuonu G."/>
            <person name="Ongeri F."/>
            <person name="Pham C."/>
            <person name="Simmons D."/>
            <person name="Wilczek-Boney K."/>
            <person name="Hale W."/>
            <person name="Jakkamsetti A."/>
            <person name="Pham P."/>
            <person name="Ruth R."/>
            <person name="San Lucas F."/>
            <person name="Warren J."/>
            <person name="Zhang J."/>
            <person name="Zhao Z."/>
            <person name="Zhou C."/>
            <person name="Zhu D."/>
            <person name="Lee S."/>
            <person name="Bess C."/>
            <person name="Blankenburg K."/>
            <person name="Forbes L."/>
            <person name="Fu Q."/>
            <person name="Gubbala S."/>
            <person name="Hirani K."/>
            <person name="Jayaseelan J.C."/>
            <person name="Lara F."/>
            <person name="Munidasa M."/>
            <person name="Palculict T."/>
            <person name="Patil S."/>
            <person name="Pu L.-L."/>
            <person name="Saada N."/>
            <person name="Tang L."/>
            <person name="Weissenberger G."/>
            <person name="Zhu Y."/>
            <person name="Hemphill L."/>
            <person name="Shang Y."/>
            <person name="Youmans B."/>
            <person name="Ayvaz T."/>
            <person name="Ross M."/>
            <person name="Santibanez J."/>
            <person name="Aqrawi P."/>
            <person name="Gross S."/>
            <person name="Joshi V."/>
            <person name="Fowler G."/>
            <person name="Nazareth L."/>
            <person name="Reid J."/>
            <person name="Worley K."/>
            <person name="Petrosino J."/>
            <person name="Highlander S."/>
            <person name="Gibbs R."/>
        </authorList>
    </citation>
    <scope>NUCLEOTIDE SEQUENCE [LARGE SCALE GENOMIC DNA]</scope>
    <source>
        <strain evidence="1 2">ATCC BAA-1200</strain>
    </source>
</reference>
<organism evidence="1 2">
    <name type="scientific">Neisseria bacilliformis ATCC BAA-1200</name>
    <dbReference type="NCBI Taxonomy" id="888742"/>
    <lineage>
        <taxon>Bacteria</taxon>
        <taxon>Pseudomonadati</taxon>
        <taxon>Pseudomonadota</taxon>
        <taxon>Betaproteobacteria</taxon>
        <taxon>Neisseriales</taxon>
        <taxon>Neisseriaceae</taxon>
        <taxon>Neisseria</taxon>
    </lineage>
</organism>
<dbReference type="EMBL" id="AFAY01000042">
    <property type="protein sequence ID" value="EGF10351.1"/>
    <property type="molecule type" value="Genomic_DNA"/>
</dbReference>
<protein>
    <submittedName>
        <fullName evidence="1">Cyclase/dehydrase</fullName>
    </submittedName>
</protein>
<comment type="caution">
    <text evidence="1">The sequence shown here is derived from an EMBL/GenBank/DDBJ whole genome shotgun (WGS) entry which is preliminary data.</text>
</comment>
<dbReference type="HOGENOM" id="CLU_2735836_0_0_4"/>
<sequence length="71" mass="7932">MVFGLPSGFLAKVAGRLKTQFRRSQKAKIAKTLIVNRPQTTVCRFFTNLDSIPPVQVNSFPAQRHQALAHP</sequence>
<accession>F2BE32</accession>
<evidence type="ECO:0000313" key="2">
    <source>
        <dbReference type="Proteomes" id="UP000004105"/>
    </source>
</evidence>